<protein>
    <submittedName>
        <fullName evidence="1">Uncharacterized protein</fullName>
    </submittedName>
</protein>
<gene>
    <name evidence="1" type="ORF">QFZ49_004439</name>
</gene>
<accession>A0ABU0RRB2</accession>
<sequence length="59" mass="6846">MTTQDVRVGAVSTKAGIAVYPSRSKLREVYRSYAEKLEEGNCENSRNVRGTWRERVFRH</sequence>
<dbReference type="EMBL" id="JAUSZS010000004">
    <property type="protein sequence ID" value="MDQ0934499.1"/>
    <property type="molecule type" value="Genomic_DNA"/>
</dbReference>
<evidence type="ECO:0000313" key="1">
    <source>
        <dbReference type="EMBL" id="MDQ0934499.1"/>
    </source>
</evidence>
<comment type="caution">
    <text evidence="1">The sequence shown here is derived from an EMBL/GenBank/DDBJ whole genome shotgun (WGS) entry which is preliminary data.</text>
</comment>
<proteinExistence type="predicted"/>
<dbReference type="Proteomes" id="UP001223072">
    <property type="component" value="Unassembled WGS sequence"/>
</dbReference>
<evidence type="ECO:0000313" key="2">
    <source>
        <dbReference type="Proteomes" id="UP001223072"/>
    </source>
</evidence>
<organism evidence="1 2">
    <name type="scientific">Streptomyces turgidiscabies</name>
    <dbReference type="NCBI Taxonomy" id="85558"/>
    <lineage>
        <taxon>Bacteria</taxon>
        <taxon>Bacillati</taxon>
        <taxon>Actinomycetota</taxon>
        <taxon>Actinomycetes</taxon>
        <taxon>Kitasatosporales</taxon>
        <taxon>Streptomycetaceae</taxon>
        <taxon>Streptomyces</taxon>
    </lineage>
</organism>
<keyword evidence="2" id="KW-1185">Reference proteome</keyword>
<reference evidence="1 2" key="1">
    <citation type="submission" date="2023-07" db="EMBL/GenBank/DDBJ databases">
        <title>Comparative genomics of wheat-associated soil bacteria to identify genetic determinants of phenazine resistance.</title>
        <authorList>
            <person name="Mouncey N."/>
        </authorList>
    </citation>
    <scope>NUCLEOTIDE SEQUENCE [LARGE SCALE GENOMIC DNA]</scope>
    <source>
        <strain evidence="1 2">W2I16</strain>
    </source>
</reference>
<name>A0ABU0RRB2_9ACTN</name>